<accession>A0ABW3TIF8</accession>
<proteinExistence type="predicted"/>
<dbReference type="RefSeq" id="WP_343958786.1">
    <property type="nucleotide sequence ID" value="NZ_BAAAKZ010000003.1"/>
</dbReference>
<comment type="caution">
    <text evidence="3">The sequence shown here is derived from an EMBL/GenBank/DDBJ whole genome shotgun (WGS) entry which is preliminary data.</text>
</comment>
<keyword evidence="1" id="KW-0732">Signal</keyword>
<keyword evidence="4" id="KW-1185">Reference proteome</keyword>
<name>A0ABW3TIF8_9MICO</name>
<feature type="chain" id="PRO_5047344273" description="DUF8094 domain-containing protein" evidence="1">
    <location>
        <begin position="32"/>
        <end position="364"/>
    </location>
</feature>
<dbReference type="EMBL" id="JBHTLY010000001">
    <property type="protein sequence ID" value="MFD1200516.1"/>
    <property type="molecule type" value="Genomic_DNA"/>
</dbReference>
<organism evidence="3 4">
    <name type="scientific">Leucobacter albus</name>
    <dbReference type="NCBI Taxonomy" id="272210"/>
    <lineage>
        <taxon>Bacteria</taxon>
        <taxon>Bacillati</taxon>
        <taxon>Actinomycetota</taxon>
        <taxon>Actinomycetes</taxon>
        <taxon>Micrococcales</taxon>
        <taxon>Microbacteriaceae</taxon>
        <taxon>Leucobacter</taxon>
    </lineage>
</organism>
<reference evidence="4" key="1">
    <citation type="journal article" date="2019" name="Int. J. Syst. Evol. Microbiol.">
        <title>The Global Catalogue of Microorganisms (GCM) 10K type strain sequencing project: providing services to taxonomists for standard genome sequencing and annotation.</title>
        <authorList>
            <consortium name="The Broad Institute Genomics Platform"/>
            <consortium name="The Broad Institute Genome Sequencing Center for Infectious Disease"/>
            <person name="Wu L."/>
            <person name="Ma J."/>
        </authorList>
    </citation>
    <scope>NUCLEOTIDE SEQUENCE [LARGE SCALE GENOMIC DNA]</scope>
    <source>
        <strain evidence="4">CCUG 50213</strain>
    </source>
</reference>
<gene>
    <name evidence="3" type="ORF">ACFQ3U_01225</name>
</gene>
<dbReference type="InterPro" id="IPR058407">
    <property type="entry name" value="DUF8094"/>
</dbReference>
<dbReference type="Pfam" id="PF26366">
    <property type="entry name" value="DUF8094"/>
    <property type="match status" value="1"/>
</dbReference>
<dbReference type="InterPro" id="IPR006311">
    <property type="entry name" value="TAT_signal"/>
</dbReference>
<evidence type="ECO:0000256" key="1">
    <source>
        <dbReference type="SAM" id="SignalP"/>
    </source>
</evidence>
<evidence type="ECO:0000313" key="4">
    <source>
        <dbReference type="Proteomes" id="UP001597181"/>
    </source>
</evidence>
<dbReference type="Proteomes" id="UP001597181">
    <property type="component" value="Unassembled WGS sequence"/>
</dbReference>
<feature type="signal peptide" evidence="1">
    <location>
        <begin position="1"/>
        <end position="31"/>
    </location>
</feature>
<sequence>MRSNSRRHTGRRALLTGIGLTAMLAVSGCSANYWPDFSGSPEATAEAEPAETAGLAPVPVSEAQTQKIIDRIALAAAEGDETLDAASIESRFKGDALAQRTANYKIRSAVPEYGSVPATITNEMLGYRLVQSTESWPRTLFVTVASEAGTDADGNATDAPSLALVLTQRLPQAEFRVSRVIALRGGLEMPKAAPAEEGTALLSDDIESLVLKPADVGAAYAAILQGGADVAEAEPFDLTDDPLLDSYGKAWADQAKEKSDADEKTQSYSVSVAQGEEPIVSFSTGAGGALIATTVLESQVVDSAGGRYKPQAEGAVSALSGLTGQQDKIVRQVAHQMLFFVPNKEDGSKIQLLGVTSELVGAGN</sequence>
<feature type="domain" description="DUF8094" evidence="2">
    <location>
        <begin position="60"/>
        <end position="363"/>
    </location>
</feature>
<dbReference type="PROSITE" id="PS51257">
    <property type="entry name" value="PROKAR_LIPOPROTEIN"/>
    <property type="match status" value="1"/>
</dbReference>
<dbReference type="PROSITE" id="PS51318">
    <property type="entry name" value="TAT"/>
    <property type="match status" value="1"/>
</dbReference>
<protein>
    <recommendedName>
        <fullName evidence="2">DUF8094 domain-containing protein</fullName>
    </recommendedName>
</protein>
<evidence type="ECO:0000259" key="2">
    <source>
        <dbReference type="Pfam" id="PF26366"/>
    </source>
</evidence>
<evidence type="ECO:0000313" key="3">
    <source>
        <dbReference type="EMBL" id="MFD1200516.1"/>
    </source>
</evidence>